<organism evidence="2 3">
    <name type="scientific">Phlebiopsis gigantea (strain 11061_1 CR5-6)</name>
    <name type="common">White-rot fungus</name>
    <name type="synonym">Peniophora gigantea</name>
    <dbReference type="NCBI Taxonomy" id="745531"/>
    <lineage>
        <taxon>Eukaryota</taxon>
        <taxon>Fungi</taxon>
        <taxon>Dikarya</taxon>
        <taxon>Basidiomycota</taxon>
        <taxon>Agaricomycotina</taxon>
        <taxon>Agaricomycetes</taxon>
        <taxon>Polyporales</taxon>
        <taxon>Phanerochaetaceae</taxon>
        <taxon>Phlebiopsis</taxon>
    </lineage>
</organism>
<reference evidence="2 3" key="1">
    <citation type="journal article" date="2014" name="PLoS Genet.">
        <title>Analysis of the Phlebiopsis gigantea genome, transcriptome and secretome provides insight into its pioneer colonization strategies of wood.</title>
        <authorList>
            <person name="Hori C."/>
            <person name="Ishida T."/>
            <person name="Igarashi K."/>
            <person name="Samejima M."/>
            <person name="Suzuki H."/>
            <person name="Master E."/>
            <person name="Ferreira P."/>
            <person name="Ruiz-Duenas F.J."/>
            <person name="Held B."/>
            <person name="Canessa P."/>
            <person name="Larrondo L.F."/>
            <person name="Schmoll M."/>
            <person name="Druzhinina I.S."/>
            <person name="Kubicek C.P."/>
            <person name="Gaskell J.A."/>
            <person name="Kersten P."/>
            <person name="St John F."/>
            <person name="Glasner J."/>
            <person name="Sabat G."/>
            <person name="Splinter BonDurant S."/>
            <person name="Syed K."/>
            <person name="Yadav J."/>
            <person name="Mgbeahuruike A.C."/>
            <person name="Kovalchuk A."/>
            <person name="Asiegbu F.O."/>
            <person name="Lackner G."/>
            <person name="Hoffmeister D."/>
            <person name="Rencoret J."/>
            <person name="Gutierrez A."/>
            <person name="Sun H."/>
            <person name="Lindquist E."/>
            <person name="Barry K."/>
            <person name="Riley R."/>
            <person name="Grigoriev I.V."/>
            <person name="Henrissat B."/>
            <person name="Kues U."/>
            <person name="Berka R.M."/>
            <person name="Martinez A.T."/>
            <person name="Covert S.F."/>
            <person name="Blanchette R.A."/>
            <person name="Cullen D."/>
        </authorList>
    </citation>
    <scope>NUCLEOTIDE SEQUENCE [LARGE SCALE GENOMIC DNA]</scope>
    <source>
        <strain evidence="2 3">11061_1 CR5-6</strain>
    </source>
</reference>
<sequence length="125" mass="13420">MPTVHPCGCVCPCDPGREAMTALLRSKKDVEDADEALKIIRNSGASEEEVQVIVARRNAAEQALGAAYKALTDQAAHPKAELDEEEEAVETDVSDTESDDDVSMDVANSSAMSFGDDEDDEDYVP</sequence>
<proteinExistence type="predicted"/>
<name>A0A0C3RXZ8_PHLG1</name>
<dbReference type="EMBL" id="KN840509">
    <property type="protein sequence ID" value="KIP06866.1"/>
    <property type="molecule type" value="Genomic_DNA"/>
</dbReference>
<dbReference type="AlphaFoldDB" id="A0A0C3RXZ8"/>
<protein>
    <submittedName>
        <fullName evidence="2">Uncharacterized protein</fullName>
    </submittedName>
</protein>
<feature type="compositionally biased region" description="Acidic residues" evidence="1">
    <location>
        <begin position="115"/>
        <end position="125"/>
    </location>
</feature>
<feature type="compositionally biased region" description="Acidic residues" evidence="1">
    <location>
        <begin position="82"/>
        <end position="103"/>
    </location>
</feature>
<accession>A0A0C3RXZ8</accession>
<keyword evidence="3" id="KW-1185">Reference proteome</keyword>
<dbReference type="Proteomes" id="UP000053257">
    <property type="component" value="Unassembled WGS sequence"/>
</dbReference>
<feature type="non-terminal residue" evidence="2">
    <location>
        <position position="125"/>
    </location>
</feature>
<dbReference type="HOGENOM" id="CLU_1922122_0_0_1"/>
<evidence type="ECO:0000313" key="3">
    <source>
        <dbReference type="Proteomes" id="UP000053257"/>
    </source>
</evidence>
<feature type="region of interest" description="Disordered" evidence="1">
    <location>
        <begin position="74"/>
        <end position="125"/>
    </location>
</feature>
<evidence type="ECO:0000256" key="1">
    <source>
        <dbReference type="SAM" id="MobiDB-lite"/>
    </source>
</evidence>
<gene>
    <name evidence="2" type="ORF">PHLGIDRAFT_53337</name>
</gene>
<evidence type="ECO:0000313" key="2">
    <source>
        <dbReference type="EMBL" id="KIP06866.1"/>
    </source>
</evidence>
<dbReference type="OrthoDB" id="2802094at2759"/>